<sequence length="130" mass="14041">MSWDTSMRSRGAMEERMTRHMGADAWRRLVLELEESGQTHKEFAAAKAVSVSTLQFWLYKLRREARRANAPPVLLPVEIVDSAAPSARRGGALPGGAPGLLEAALPSGVVVRFPEGTDVAYLRAVLAGLG</sequence>
<evidence type="ECO:0008006" key="3">
    <source>
        <dbReference type="Google" id="ProtNLM"/>
    </source>
</evidence>
<name>L7UFY4_MYXSD</name>
<keyword evidence="2" id="KW-1185">Reference proteome</keyword>
<dbReference type="AlphaFoldDB" id="L7UFY4"/>
<reference evidence="1 2" key="1">
    <citation type="journal article" date="2013" name="Genome Announc.">
        <title>Complete genome sequence of Myxococcus stipitatus strain DSM 14675, a fruiting myxobacterium.</title>
        <authorList>
            <person name="Huntley S."/>
            <person name="Kneip S."/>
            <person name="Treuner-Lange A."/>
            <person name="Sogaard-Andersen L."/>
        </authorList>
    </citation>
    <scope>NUCLEOTIDE SEQUENCE [LARGE SCALE GENOMIC DNA]</scope>
    <source>
        <strain evidence="2">DSM 14675 / JCM 12634 / Mx s8</strain>
    </source>
</reference>
<evidence type="ECO:0000313" key="2">
    <source>
        <dbReference type="Proteomes" id="UP000011131"/>
    </source>
</evidence>
<protein>
    <recommendedName>
        <fullName evidence="3">Transposase</fullName>
    </recommendedName>
</protein>
<dbReference type="EMBL" id="CP004025">
    <property type="protein sequence ID" value="AGC47881.1"/>
    <property type="molecule type" value="Genomic_DNA"/>
</dbReference>
<gene>
    <name evidence="1" type="ordered locus">MYSTI_06608</name>
</gene>
<dbReference type="PATRIC" id="fig|1278073.3.peg.6704"/>
<evidence type="ECO:0000313" key="1">
    <source>
        <dbReference type="EMBL" id="AGC47881.1"/>
    </source>
</evidence>
<dbReference type="KEGG" id="msd:MYSTI_06608"/>
<organism evidence="1 2">
    <name type="scientific">Myxococcus stipitatus (strain DSM 14675 / JCM 12634 / Mx s8)</name>
    <dbReference type="NCBI Taxonomy" id="1278073"/>
    <lineage>
        <taxon>Bacteria</taxon>
        <taxon>Pseudomonadati</taxon>
        <taxon>Myxococcota</taxon>
        <taxon>Myxococcia</taxon>
        <taxon>Myxococcales</taxon>
        <taxon>Cystobacterineae</taxon>
        <taxon>Myxococcaceae</taxon>
        <taxon>Myxococcus</taxon>
    </lineage>
</organism>
<dbReference type="NCBIfam" id="NF047593">
    <property type="entry name" value="IS66_ISAeme5_TnpA"/>
    <property type="match status" value="1"/>
</dbReference>
<dbReference type="HOGENOM" id="CLU_1999137_0_0_7"/>
<accession>L7UFY4</accession>
<dbReference type="STRING" id="1278073.MYSTI_06608"/>
<proteinExistence type="predicted"/>
<dbReference type="Proteomes" id="UP000011131">
    <property type="component" value="Chromosome"/>
</dbReference>